<proteinExistence type="predicted"/>
<gene>
    <name evidence="1" type="ORF">EC957_010885</name>
</gene>
<dbReference type="InterPro" id="IPR010667">
    <property type="entry name" value="Phage_T4_Gp19"/>
</dbReference>
<comment type="caution">
    <text evidence="1">The sequence shown here is derived from an EMBL/GenBank/DDBJ whole genome shotgun (WGS) entry which is preliminary data.</text>
</comment>
<dbReference type="NCBIfam" id="TIGR02241">
    <property type="entry name" value="conserved hypothetical phage tail region protein"/>
    <property type="match status" value="1"/>
</dbReference>
<evidence type="ECO:0000313" key="1">
    <source>
        <dbReference type="EMBL" id="KAF9536455.1"/>
    </source>
</evidence>
<dbReference type="EMBL" id="JAAAXW010000708">
    <property type="protein sequence ID" value="KAF9536455.1"/>
    <property type="molecule type" value="Genomic_DNA"/>
</dbReference>
<dbReference type="Pfam" id="PF06841">
    <property type="entry name" value="Phage_T4_gp19"/>
    <property type="match status" value="1"/>
</dbReference>
<organism evidence="1 2">
    <name type="scientific">Mortierella hygrophila</name>
    <dbReference type="NCBI Taxonomy" id="979708"/>
    <lineage>
        <taxon>Eukaryota</taxon>
        <taxon>Fungi</taxon>
        <taxon>Fungi incertae sedis</taxon>
        <taxon>Mucoromycota</taxon>
        <taxon>Mortierellomycotina</taxon>
        <taxon>Mortierellomycetes</taxon>
        <taxon>Mortierellales</taxon>
        <taxon>Mortierellaceae</taxon>
        <taxon>Mortierella</taxon>
    </lineage>
</organism>
<dbReference type="AlphaFoldDB" id="A0A9P6JWU0"/>
<name>A0A9P6JWU0_9FUNG</name>
<sequence length="89" mass="9867">MPGQVQPLYITLKRCLALKNSQLYSWLTSTSLNQVDKMDISISLTDEAAKELFVTWNLNNAFPAKLSAPSFDATSNEVAFEEIGLIASR</sequence>
<dbReference type="Proteomes" id="UP000723463">
    <property type="component" value="Unassembled WGS sequence"/>
</dbReference>
<evidence type="ECO:0000313" key="2">
    <source>
        <dbReference type="Proteomes" id="UP000723463"/>
    </source>
</evidence>
<accession>A0A9P6JWU0</accession>
<keyword evidence="2" id="KW-1185">Reference proteome</keyword>
<dbReference type="GO" id="GO:0005198">
    <property type="term" value="F:structural molecule activity"/>
    <property type="evidence" value="ECO:0007669"/>
    <property type="project" value="InterPro"/>
</dbReference>
<reference evidence="1" key="1">
    <citation type="journal article" date="2020" name="Fungal Divers.">
        <title>Resolving the Mortierellaceae phylogeny through synthesis of multi-gene phylogenetics and phylogenomics.</title>
        <authorList>
            <person name="Vandepol N."/>
            <person name="Liber J."/>
            <person name="Desiro A."/>
            <person name="Na H."/>
            <person name="Kennedy M."/>
            <person name="Barry K."/>
            <person name="Grigoriev I.V."/>
            <person name="Miller A.N."/>
            <person name="O'Donnell K."/>
            <person name="Stajich J.E."/>
            <person name="Bonito G."/>
        </authorList>
    </citation>
    <scope>NUCLEOTIDE SEQUENCE</scope>
    <source>
        <strain evidence="1">NRRL 2591</strain>
    </source>
</reference>
<protein>
    <submittedName>
        <fullName evidence="1">Uncharacterized protein</fullName>
    </submittedName>
</protein>
<feature type="non-terminal residue" evidence="1">
    <location>
        <position position="89"/>
    </location>
</feature>
<dbReference type="InterPro" id="IPR011747">
    <property type="entry name" value="CHP02241"/>
</dbReference>